<protein>
    <recommendedName>
        <fullName evidence="2 3">Vacuolar protein sorting-associated protein 16 homolog</fullName>
    </recommendedName>
</protein>
<dbReference type="GO" id="GO:0005765">
    <property type="term" value="C:lysosomal membrane"/>
    <property type="evidence" value="ECO:0007669"/>
    <property type="project" value="UniProtKB-SubCell"/>
</dbReference>
<keyword evidence="3" id="KW-0472">Membrane</keyword>
<reference evidence="7" key="1">
    <citation type="submission" date="2017-02" db="UniProtKB">
        <authorList>
            <consortium name="WormBaseParasite"/>
        </authorList>
    </citation>
    <scope>IDENTIFICATION</scope>
</reference>
<dbReference type="InterPro" id="IPR016534">
    <property type="entry name" value="VPS16"/>
</dbReference>
<accession>A0A0N5A7L6</accession>
<keyword evidence="3" id="KW-0813">Transport</keyword>
<dbReference type="GO" id="GO:0030897">
    <property type="term" value="C:HOPS complex"/>
    <property type="evidence" value="ECO:0007669"/>
    <property type="project" value="UniProtKB-UniRule"/>
</dbReference>
<dbReference type="GO" id="GO:0006886">
    <property type="term" value="P:intracellular protein transport"/>
    <property type="evidence" value="ECO:0007669"/>
    <property type="project" value="InterPro"/>
</dbReference>
<evidence type="ECO:0000259" key="5">
    <source>
        <dbReference type="Pfam" id="PF04841"/>
    </source>
</evidence>
<evidence type="ECO:0000256" key="2">
    <source>
        <dbReference type="ARBA" id="ARBA00017947"/>
    </source>
</evidence>
<evidence type="ECO:0000259" key="4">
    <source>
        <dbReference type="Pfam" id="PF04840"/>
    </source>
</evidence>
<keyword evidence="3" id="KW-0653">Protein transport</keyword>
<evidence type="ECO:0000256" key="1">
    <source>
        <dbReference type="ARBA" id="ARBA00009250"/>
    </source>
</evidence>
<feature type="domain" description="Vps16 N-terminal" evidence="5">
    <location>
        <begin position="18"/>
        <end position="401"/>
    </location>
</feature>
<keyword evidence="3" id="KW-0458">Lysosome</keyword>
<dbReference type="GO" id="GO:0042144">
    <property type="term" value="P:vacuole fusion, non-autophagic"/>
    <property type="evidence" value="ECO:0007669"/>
    <property type="project" value="TreeGrafter"/>
</dbReference>
<dbReference type="InterPro" id="IPR006926">
    <property type="entry name" value="Vps16_N"/>
</dbReference>
<comment type="subcellular location">
    <subcellularLocation>
        <location evidence="3">Late endosome membrane</location>
        <topology evidence="3">Peripheral membrane protein</topology>
        <orientation evidence="3">Cytoplasmic side</orientation>
    </subcellularLocation>
    <subcellularLocation>
        <location evidence="3">Lysosome membrane</location>
        <topology evidence="3">Peripheral membrane protein</topology>
        <orientation evidence="3">Cytoplasmic side</orientation>
    </subcellularLocation>
    <text evidence="3">Cytoplasmic, peripheral membrane protein associated with late endosomes/lysosomes.</text>
</comment>
<dbReference type="PIRSF" id="PIRSF007949">
    <property type="entry name" value="VPS16"/>
    <property type="match status" value="1"/>
</dbReference>
<dbReference type="Pfam" id="PF04840">
    <property type="entry name" value="Vps16_C"/>
    <property type="match status" value="1"/>
</dbReference>
<dbReference type="InterPro" id="IPR006925">
    <property type="entry name" value="Vps16_C"/>
</dbReference>
<keyword evidence="3" id="KW-0967">Endosome</keyword>
<dbReference type="GO" id="GO:0003779">
    <property type="term" value="F:actin binding"/>
    <property type="evidence" value="ECO:0007669"/>
    <property type="project" value="TreeGrafter"/>
</dbReference>
<name>A0A0N5A7L6_9BILA</name>
<dbReference type="Pfam" id="PF04841">
    <property type="entry name" value="Vps16_N"/>
    <property type="match status" value="1"/>
</dbReference>
<dbReference type="AlphaFoldDB" id="A0A0N5A7L6"/>
<comment type="function">
    <text evidence="3">Plays a role in vesicle-mediated protein trafficking to lysosomal compartments including the endocytic membrane transport and autophagic pathways. Believed to act as a core component of the putative HOPS and CORVET endosomal tethering complexes.</text>
</comment>
<dbReference type="Gene3D" id="1.10.150.780">
    <property type="entry name" value="Vps16, C-terminal region"/>
    <property type="match status" value="1"/>
</dbReference>
<dbReference type="InterPro" id="IPR038132">
    <property type="entry name" value="Vps16_C_sf"/>
</dbReference>
<proteinExistence type="inferred from homology"/>
<dbReference type="GO" id="GO:0033263">
    <property type="term" value="C:CORVET complex"/>
    <property type="evidence" value="ECO:0007669"/>
    <property type="project" value="UniProtKB-UniRule"/>
</dbReference>
<dbReference type="WBParaSite" id="SMUV_0000002001-mRNA-1">
    <property type="protein sequence ID" value="SMUV_0000002001-mRNA-1"/>
    <property type="gene ID" value="SMUV_0000002001"/>
</dbReference>
<evidence type="ECO:0000313" key="7">
    <source>
        <dbReference type="WBParaSite" id="SMUV_0000002001-mRNA-1"/>
    </source>
</evidence>
<evidence type="ECO:0000313" key="6">
    <source>
        <dbReference type="Proteomes" id="UP000046393"/>
    </source>
</evidence>
<dbReference type="PANTHER" id="PTHR12811">
    <property type="entry name" value="VACUOLAR PROTEIN SORTING VPS16"/>
    <property type="match status" value="1"/>
</dbReference>
<dbReference type="GO" id="GO:0031902">
    <property type="term" value="C:late endosome membrane"/>
    <property type="evidence" value="ECO:0007669"/>
    <property type="project" value="UniProtKB-SubCell"/>
</dbReference>
<dbReference type="STRING" id="451379.A0A0N5A7L6"/>
<dbReference type="Proteomes" id="UP000046393">
    <property type="component" value="Unplaced"/>
</dbReference>
<comment type="similarity">
    <text evidence="1 3">Belongs to the VPS16 family.</text>
</comment>
<organism evidence="6 7">
    <name type="scientific">Syphacia muris</name>
    <dbReference type="NCBI Taxonomy" id="451379"/>
    <lineage>
        <taxon>Eukaryota</taxon>
        <taxon>Metazoa</taxon>
        <taxon>Ecdysozoa</taxon>
        <taxon>Nematoda</taxon>
        <taxon>Chromadorea</taxon>
        <taxon>Rhabditida</taxon>
        <taxon>Spirurina</taxon>
        <taxon>Oxyuridomorpha</taxon>
        <taxon>Oxyuroidea</taxon>
        <taxon>Oxyuridae</taxon>
        <taxon>Syphacia</taxon>
    </lineage>
</organism>
<sequence>MFRQNVLFKNISLGCKETSLFAASPYGGPIAVGRYVPVSASYWEIVVKTCAGVVLSTIQFQMRDIHTLYWTRCQRLIVLSKRGHVYIYTPLGQRISTYHFGQEASIVQSRLFNSAHGSTGLAVLLETNFIFVVNSVLDFAPWRLPQVEHGEHPSVWNVLSPNTFGQVTVVSVNLSWKLTDGNYLDACSNWDSSQIAFSHTSLVVQIANSDFSLLYTVTFPEGSLPVASITSSSSASRIYWCGNQAIAVKRTKSSLLVSSMESRQYEFLFVGGVHLELEPDGVKVFTEDELSLITIVPGGIHFFLISNFLFNFEVTDEVENVLGLLSEQCGALLFSASEKFESHSSGVYDYITMIGSNMEKAVQQCLFAAAHQFDCNLQQKLLKAANLGKSLVAHYDSSQFVDTCRVMRVLNNVREPYIGIAMSFAQSTELKMTSLIDRLIDLGHWPLAIKFCKYMKVEPKLGVHRVLAHWAISKIEAAKKRKTAGSTPNYGALAELIVSKFSSFPDVSFADVAMKAVDAGLNDLAVLLLEKETHLDRRVQMLLSLNKIELALRTATKSQQPDLLHIVVGHLRRTLRKDEVDRLLAKFPQALSLYQDMLRDTAPQHALALYKQYDDYARQAIWHLTDAELAPWNPFELKQKVSSLISAKNCVANLKETGLEQVLDESAKLLELSEALEGRSGFDSVDRTSVRSVFIWAYGQKEEDTALIEQMKKKFKVSEKSNMIWRIESYASSGKWHHLENLAKQKKLPIGYMPFIEACARYGNVEFGEQLIDCLSVSEEIVDAYLSLGLPEKAASYAVEKKLTESIDMLYSKFRMDEVRGAEVLRILSAARKA</sequence>
<dbReference type="GO" id="GO:0016197">
    <property type="term" value="P:endosomal transport"/>
    <property type="evidence" value="ECO:0007669"/>
    <property type="project" value="TreeGrafter"/>
</dbReference>
<keyword evidence="6" id="KW-1185">Reference proteome</keyword>
<feature type="domain" description="Vps16 C-terminal" evidence="4">
    <location>
        <begin position="507"/>
        <end position="815"/>
    </location>
</feature>
<evidence type="ECO:0000256" key="3">
    <source>
        <dbReference type="PIRNR" id="PIRNR007949"/>
    </source>
</evidence>
<dbReference type="PANTHER" id="PTHR12811:SF0">
    <property type="entry name" value="VACUOLAR PROTEIN SORTING-ASSOCIATED PROTEIN 16 HOMOLOG"/>
    <property type="match status" value="1"/>
</dbReference>